<dbReference type="KEGG" id="cmav:ABHF33_03505"/>
<gene>
    <name evidence="1" type="primary">csy2</name>
    <name evidence="1" type="ORF">ABHF33_03505</name>
</gene>
<proteinExistence type="predicted"/>
<dbReference type="RefSeq" id="WP_348945669.1">
    <property type="nucleotide sequence ID" value="NZ_CP157355.1"/>
</dbReference>
<dbReference type="CDD" id="cd09736">
    <property type="entry name" value="Csy2_I-F"/>
    <property type="match status" value="1"/>
</dbReference>
<accession>A0AAU7F9J7</accession>
<sequence length="312" mass="35049">MKAILCIRHIKVENANAIAGLTYGFPAISSFLGFSHALSRVLQRDHGLTLGGCAVVCHQHQVHAVQPAGWGDYVFSLTRNPLTKEAKTAAFNEEGRMSLDVSLLIECHFTADELDFFAEGQSELNIKRLEQYLSDKVLTQRIAGGNITAIQSLTFAEVPENDDELSRWERKQLLRLLPGFALIERSDALQQHHQKRVADNPAAELIDSWLDFAALKYQATADEGEEGKVQWQYLPKPAAGYLVPITTGYHAISPLYANAEVASTRDSETPFRFVESVYSVGQWISPHRAKTLQALFWRYQLRDEAYLCKNQI</sequence>
<name>A0AAU7F9J7_9NEIS</name>
<organism evidence="1">
    <name type="scientific">Chitinibacter mangrovi</name>
    <dbReference type="NCBI Taxonomy" id="3153927"/>
    <lineage>
        <taxon>Bacteria</taxon>
        <taxon>Pseudomonadati</taxon>
        <taxon>Pseudomonadota</taxon>
        <taxon>Betaproteobacteria</taxon>
        <taxon>Neisseriales</taxon>
        <taxon>Chitinibacteraceae</taxon>
        <taxon>Chitinibacter</taxon>
    </lineage>
</organism>
<reference evidence="1" key="1">
    <citation type="submission" date="2024-05" db="EMBL/GenBank/DDBJ databases">
        <authorList>
            <person name="Yang L."/>
            <person name="Pan L."/>
        </authorList>
    </citation>
    <scope>NUCLEOTIDE SEQUENCE</scope>
    <source>
        <strain evidence="1">FCG-7</strain>
    </source>
</reference>
<dbReference type="AlphaFoldDB" id="A0AAU7F9J7"/>
<dbReference type="NCBIfam" id="TIGR02565">
    <property type="entry name" value="cas_Csy2"/>
    <property type="match status" value="1"/>
</dbReference>
<dbReference type="EMBL" id="CP157355">
    <property type="protein sequence ID" value="XBM01370.1"/>
    <property type="molecule type" value="Genomic_DNA"/>
</dbReference>
<dbReference type="Pfam" id="PF09614">
    <property type="entry name" value="Cas_Csy2"/>
    <property type="match status" value="1"/>
</dbReference>
<dbReference type="InterPro" id="IPR013398">
    <property type="entry name" value="CRISPR-assoc_prot_Csy2"/>
</dbReference>
<evidence type="ECO:0000313" key="1">
    <source>
        <dbReference type="EMBL" id="XBM01370.1"/>
    </source>
</evidence>
<protein>
    <submittedName>
        <fullName evidence="1">Type I-F CRISPR-associated protein Csy2</fullName>
    </submittedName>
</protein>